<protein>
    <recommendedName>
        <fullName evidence="1">BTB domain-containing protein</fullName>
    </recommendedName>
</protein>
<proteinExistence type="predicted"/>
<sequence length="93" mass="9707">MDEQQDVDGVGQAVGAERTMSARTCNIFNKLRLNGELCDLVIEAEGVAFNAHKIILCGCSPYFSPRDWLTLARAASGGVEVGPAGTSGHGVVG</sequence>
<dbReference type="InterPro" id="IPR011333">
    <property type="entry name" value="SKP1/BTB/POZ_sf"/>
</dbReference>
<dbReference type="Gene3D" id="3.30.710.10">
    <property type="entry name" value="Potassium Channel Kv1.1, Chain A"/>
    <property type="match status" value="1"/>
</dbReference>
<dbReference type="GO" id="GO:0000978">
    <property type="term" value="F:RNA polymerase II cis-regulatory region sequence-specific DNA binding"/>
    <property type="evidence" value="ECO:0007669"/>
    <property type="project" value="TreeGrafter"/>
</dbReference>
<reference evidence="2" key="1">
    <citation type="submission" date="2022-07" db="EMBL/GenBank/DDBJ databases">
        <title>Chromosome-level genome of Muraenolepis orangiensis.</title>
        <authorList>
            <person name="Kim J."/>
        </authorList>
    </citation>
    <scope>NUCLEOTIDE SEQUENCE</scope>
    <source>
        <strain evidence="2">KU_S4_2022</strain>
        <tissue evidence="2">Muscle</tissue>
    </source>
</reference>
<dbReference type="SUPFAM" id="SSF54695">
    <property type="entry name" value="POZ domain"/>
    <property type="match status" value="1"/>
</dbReference>
<dbReference type="PANTHER" id="PTHR46105:SF32">
    <property type="entry name" value="ZINC FINGER AND BTB DOMAIN CONTAINING 37"/>
    <property type="match status" value="1"/>
</dbReference>
<gene>
    <name evidence="2" type="ORF">NHX12_034455</name>
</gene>
<evidence type="ECO:0000259" key="1">
    <source>
        <dbReference type="PROSITE" id="PS50097"/>
    </source>
</evidence>
<evidence type="ECO:0000313" key="3">
    <source>
        <dbReference type="Proteomes" id="UP001148018"/>
    </source>
</evidence>
<dbReference type="InterPro" id="IPR000210">
    <property type="entry name" value="BTB/POZ_dom"/>
</dbReference>
<dbReference type="Pfam" id="PF00651">
    <property type="entry name" value="BTB"/>
    <property type="match status" value="1"/>
</dbReference>
<keyword evidence="3" id="KW-1185">Reference proteome</keyword>
<name>A0A9Q0D710_9TELE</name>
<dbReference type="GO" id="GO:0000981">
    <property type="term" value="F:DNA-binding transcription factor activity, RNA polymerase II-specific"/>
    <property type="evidence" value="ECO:0007669"/>
    <property type="project" value="TreeGrafter"/>
</dbReference>
<dbReference type="OrthoDB" id="8956166at2759"/>
<dbReference type="PROSITE" id="PS50097">
    <property type="entry name" value="BTB"/>
    <property type="match status" value="1"/>
</dbReference>
<accession>A0A9Q0D710</accession>
<dbReference type="InterPro" id="IPR050457">
    <property type="entry name" value="ZnFinger_BTB_dom_contain"/>
</dbReference>
<evidence type="ECO:0000313" key="2">
    <source>
        <dbReference type="EMBL" id="KAJ3583110.1"/>
    </source>
</evidence>
<dbReference type="EMBL" id="JANIIK010000547">
    <property type="protein sequence ID" value="KAJ3583110.1"/>
    <property type="molecule type" value="Genomic_DNA"/>
</dbReference>
<organism evidence="2 3">
    <name type="scientific">Muraenolepis orangiensis</name>
    <name type="common">Patagonian moray cod</name>
    <dbReference type="NCBI Taxonomy" id="630683"/>
    <lineage>
        <taxon>Eukaryota</taxon>
        <taxon>Metazoa</taxon>
        <taxon>Chordata</taxon>
        <taxon>Craniata</taxon>
        <taxon>Vertebrata</taxon>
        <taxon>Euteleostomi</taxon>
        <taxon>Actinopterygii</taxon>
        <taxon>Neopterygii</taxon>
        <taxon>Teleostei</taxon>
        <taxon>Neoteleostei</taxon>
        <taxon>Acanthomorphata</taxon>
        <taxon>Zeiogadaria</taxon>
        <taxon>Gadariae</taxon>
        <taxon>Gadiformes</taxon>
        <taxon>Muraenolepidoidei</taxon>
        <taxon>Muraenolepididae</taxon>
        <taxon>Muraenolepis</taxon>
    </lineage>
</organism>
<feature type="domain" description="BTB" evidence="1">
    <location>
        <begin position="38"/>
        <end position="63"/>
    </location>
</feature>
<dbReference type="AlphaFoldDB" id="A0A9Q0D710"/>
<dbReference type="PANTHER" id="PTHR46105">
    <property type="entry name" value="AGAP004733-PA"/>
    <property type="match status" value="1"/>
</dbReference>
<dbReference type="Proteomes" id="UP001148018">
    <property type="component" value="Unassembled WGS sequence"/>
</dbReference>
<comment type="caution">
    <text evidence="2">The sequence shown here is derived from an EMBL/GenBank/DDBJ whole genome shotgun (WGS) entry which is preliminary data.</text>
</comment>